<keyword evidence="2" id="KW-0472">Membrane</keyword>
<dbReference type="AlphaFoldDB" id="A0A841E1L2"/>
<evidence type="ECO:0008006" key="5">
    <source>
        <dbReference type="Google" id="ProtNLM"/>
    </source>
</evidence>
<keyword evidence="2" id="KW-1133">Transmembrane helix</keyword>
<keyword evidence="4" id="KW-1185">Reference proteome</keyword>
<dbReference type="EMBL" id="JACHLY010000001">
    <property type="protein sequence ID" value="MBB5996344.1"/>
    <property type="molecule type" value="Genomic_DNA"/>
</dbReference>
<evidence type="ECO:0000256" key="1">
    <source>
        <dbReference type="SAM" id="MobiDB-lite"/>
    </source>
</evidence>
<gene>
    <name evidence="3" type="ORF">HNR25_000095</name>
</gene>
<protein>
    <recommendedName>
        <fullName evidence="5">DUF4190 domain-containing protein</fullName>
    </recommendedName>
</protein>
<name>A0A841E1L2_9ACTN</name>
<proteinExistence type="predicted"/>
<organism evidence="3 4">
    <name type="scientific">Streptomonospora salina</name>
    <dbReference type="NCBI Taxonomy" id="104205"/>
    <lineage>
        <taxon>Bacteria</taxon>
        <taxon>Bacillati</taxon>
        <taxon>Actinomycetota</taxon>
        <taxon>Actinomycetes</taxon>
        <taxon>Streptosporangiales</taxon>
        <taxon>Nocardiopsidaceae</taxon>
        <taxon>Streptomonospora</taxon>
    </lineage>
</organism>
<evidence type="ECO:0000313" key="3">
    <source>
        <dbReference type="EMBL" id="MBB5996344.1"/>
    </source>
</evidence>
<evidence type="ECO:0000256" key="2">
    <source>
        <dbReference type="SAM" id="Phobius"/>
    </source>
</evidence>
<evidence type="ECO:0000313" key="4">
    <source>
        <dbReference type="Proteomes" id="UP000578077"/>
    </source>
</evidence>
<feature type="compositionally biased region" description="Pro residues" evidence="1">
    <location>
        <begin position="19"/>
        <end position="29"/>
    </location>
</feature>
<sequence length="139" mass="13549">MSYGPSGGQPPYGNSGGYGPPPPPPPSGPPGGGGAYGPPPPPPGGPGGGPGTEPPANKGAAIGALVANVIGMCLTCGGTTIGLVLAIIGVVMVESNPKAARICTLISWILFALVLIIGLIVWILYGAAIFAEMSSEPSY</sequence>
<reference evidence="3 4" key="1">
    <citation type="submission" date="2020-08" db="EMBL/GenBank/DDBJ databases">
        <title>Sequencing the genomes of 1000 actinobacteria strains.</title>
        <authorList>
            <person name="Klenk H.-P."/>
        </authorList>
    </citation>
    <scope>NUCLEOTIDE SEQUENCE [LARGE SCALE GENOMIC DNA]</scope>
    <source>
        <strain evidence="3 4">DSM 44593</strain>
    </source>
</reference>
<comment type="caution">
    <text evidence="3">The sequence shown here is derived from an EMBL/GenBank/DDBJ whole genome shotgun (WGS) entry which is preliminary data.</text>
</comment>
<feature type="transmembrane region" description="Helical" evidence="2">
    <location>
        <begin position="105"/>
        <end position="131"/>
    </location>
</feature>
<dbReference type="Proteomes" id="UP000578077">
    <property type="component" value="Unassembled WGS sequence"/>
</dbReference>
<accession>A0A841E1L2</accession>
<feature type="compositionally biased region" description="Low complexity" evidence="1">
    <location>
        <begin position="1"/>
        <end position="13"/>
    </location>
</feature>
<feature type="transmembrane region" description="Helical" evidence="2">
    <location>
        <begin position="60"/>
        <end position="93"/>
    </location>
</feature>
<keyword evidence="2" id="KW-0812">Transmembrane</keyword>
<feature type="region of interest" description="Disordered" evidence="1">
    <location>
        <begin position="1"/>
        <end position="56"/>
    </location>
</feature>
<dbReference type="RefSeq" id="WP_184632411.1">
    <property type="nucleotide sequence ID" value="NZ_BAABKT010000036.1"/>
</dbReference>